<evidence type="ECO:0000256" key="1">
    <source>
        <dbReference type="SAM" id="Phobius"/>
    </source>
</evidence>
<feature type="transmembrane region" description="Helical" evidence="1">
    <location>
        <begin position="36"/>
        <end position="52"/>
    </location>
</feature>
<dbReference type="EMBL" id="JABANM010018548">
    <property type="protein sequence ID" value="KAF4725912.1"/>
    <property type="molecule type" value="Genomic_DNA"/>
</dbReference>
<dbReference type="Proteomes" id="UP000574390">
    <property type="component" value="Unassembled WGS sequence"/>
</dbReference>
<gene>
    <name evidence="2" type="ORF">FOZ62_007992</name>
</gene>
<feature type="non-terminal residue" evidence="2">
    <location>
        <position position="112"/>
    </location>
</feature>
<keyword evidence="1" id="KW-1133">Transmembrane helix</keyword>
<name>A0A7J6S094_PEROL</name>
<dbReference type="AlphaFoldDB" id="A0A7J6S094"/>
<keyword evidence="1" id="KW-0472">Membrane</keyword>
<evidence type="ECO:0000313" key="2">
    <source>
        <dbReference type="EMBL" id="KAF4725912.1"/>
    </source>
</evidence>
<keyword evidence="1" id="KW-0812">Transmembrane</keyword>
<accession>A0A7J6S094</accession>
<evidence type="ECO:0000313" key="3">
    <source>
        <dbReference type="Proteomes" id="UP000574390"/>
    </source>
</evidence>
<organism evidence="2 3">
    <name type="scientific">Perkinsus olseni</name>
    <name type="common">Perkinsus atlanticus</name>
    <dbReference type="NCBI Taxonomy" id="32597"/>
    <lineage>
        <taxon>Eukaryota</taxon>
        <taxon>Sar</taxon>
        <taxon>Alveolata</taxon>
        <taxon>Perkinsozoa</taxon>
        <taxon>Perkinsea</taxon>
        <taxon>Perkinsida</taxon>
        <taxon>Perkinsidae</taxon>
        <taxon>Perkinsus</taxon>
    </lineage>
</organism>
<feature type="transmembrane region" description="Helical" evidence="1">
    <location>
        <begin position="6"/>
        <end position="24"/>
    </location>
</feature>
<comment type="caution">
    <text evidence="2">The sequence shown here is derived from an EMBL/GenBank/DDBJ whole genome shotgun (WGS) entry which is preliminary data.</text>
</comment>
<reference evidence="2 3" key="1">
    <citation type="submission" date="2020-04" db="EMBL/GenBank/DDBJ databases">
        <title>Perkinsus olseni comparative genomics.</title>
        <authorList>
            <person name="Bogema D.R."/>
        </authorList>
    </citation>
    <scope>NUCLEOTIDE SEQUENCE [LARGE SCALE GENOMIC DNA]</scope>
    <source>
        <strain evidence="2">ATCC PRA-205</strain>
    </source>
</reference>
<proteinExistence type="predicted"/>
<protein>
    <submittedName>
        <fullName evidence="2">Uncharacterized protein</fullName>
    </submittedName>
</protein>
<sequence length="112" mass="13172">AYWHGLESGLYIFFMSMFVESTYLNEFPRLPSPFGYIQVTFLLSYYGVAFMFKSNLSKAFAIWSNMGYIGHWYTLIRLLLWLVVKVWMCPRQSGRMSGHRGLIQNNGEYVTE</sequence>